<reference evidence="2 3" key="1">
    <citation type="submission" date="2018-08" db="EMBL/GenBank/DDBJ databases">
        <title>Henriciella mobilis sp. nov., isolated from seawater.</title>
        <authorList>
            <person name="Cheng H."/>
            <person name="Wu Y.-H."/>
            <person name="Xu X.-W."/>
            <person name="Guo L.-L."/>
        </authorList>
    </citation>
    <scope>NUCLEOTIDE SEQUENCE [LARGE SCALE GENOMIC DNA]</scope>
    <source>
        <strain evidence="2 3">JN25</strain>
    </source>
</reference>
<feature type="transmembrane region" description="Helical" evidence="1">
    <location>
        <begin position="101"/>
        <end position="121"/>
    </location>
</feature>
<organism evidence="2 3">
    <name type="scientific">Henriciella mobilis</name>
    <dbReference type="NCBI Taxonomy" id="2305467"/>
    <lineage>
        <taxon>Bacteria</taxon>
        <taxon>Pseudomonadati</taxon>
        <taxon>Pseudomonadota</taxon>
        <taxon>Alphaproteobacteria</taxon>
        <taxon>Hyphomonadales</taxon>
        <taxon>Hyphomonadaceae</taxon>
        <taxon>Henriciella</taxon>
    </lineage>
</organism>
<keyword evidence="1" id="KW-1133">Transmembrane helix</keyword>
<dbReference type="RefSeq" id="WP_119376991.1">
    <property type="nucleotide sequence ID" value="NZ_QWFX01000013.1"/>
</dbReference>
<evidence type="ECO:0000256" key="1">
    <source>
        <dbReference type="SAM" id="Phobius"/>
    </source>
</evidence>
<keyword evidence="1" id="KW-0472">Membrane</keyword>
<name>A0A399RA60_9PROT</name>
<proteinExistence type="predicted"/>
<feature type="transmembrane region" description="Helical" evidence="1">
    <location>
        <begin position="127"/>
        <end position="146"/>
    </location>
</feature>
<comment type="caution">
    <text evidence="2">The sequence shown here is derived from an EMBL/GenBank/DDBJ whole genome shotgun (WGS) entry which is preliminary data.</text>
</comment>
<accession>A0A399RA60</accession>
<dbReference type="Proteomes" id="UP000266385">
    <property type="component" value="Unassembled WGS sequence"/>
</dbReference>
<dbReference type="EMBL" id="QWFX01000013">
    <property type="protein sequence ID" value="RIJ28456.1"/>
    <property type="molecule type" value="Genomic_DNA"/>
</dbReference>
<evidence type="ECO:0000313" key="2">
    <source>
        <dbReference type="EMBL" id="RIJ28456.1"/>
    </source>
</evidence>
<dbReference type="AlphaFoldDB" id="A0A399RA60"/>
<keyword evidence="3" id="KW-1185">Reference proteome</keyword>
<protein>
    <submittedName>
        <fullName evidence="2">Uncharacterized protein</fullName>
    </submittedName>
</protein>
<keyword evidence="1" id="KW-0812">Transmembrane</keyword>
<gene>
    <name evidence="2" type="ORF">D1223_13815</name>
</gene>
<feature type="transmembrane region" description="Helical" evidence="1">
    <location>
        <begin position="6"/>
        <end position="31"/>
    </location>
</feature>
<evidence type="ECO:0000313" key="3">
    <source>
        <dbReference type="Proteomes" id="UP000266385"/>
    </source>
</evidence>
<sequence>MDDIAGLAASAAGGGLFGLIGTALGRVAGFFEARQAQAHERARWAHETELLERQQAARAAETEAELALAETAGRWEGLRASVEADAAIAASYRWVDAVRGLTRPLLTLLLWLIAGGIWLGADDGARASITETATFAATAATLWWFGDRSPRQGRAP</sequence>